<dbReference type="AlphaFoldDB" id="A0AB39QP69"/>
<organism evidence="3">
    <name type="scientific">Streptomyces sp. R39</name>
    <dbReference type="NCBI Taxonomy" id="3238631"/>
    <lineage>
        <taxon>Bacteria</taxon>
        <taxon>Bacillati</taxon>
        <taxon>Actinomycetota</taxon>
        <taxon>Actinomycetes</taxon>
        <taxon>Kitasatosporales</taxon>
        <taxon>Streptomycetaceae</taxon>
        <taxon>Streptomyces</taxon>
    </lineage>
</organism>
<feature type="compositionally biased region" description="Basic and acidic residues" evidence="2">
    <location>
        <begin position="509"/>
        <end position="523"/>
    </location>
</feature>
<evidence type="ECO:0000256" key="1">
    <source>
        <dbReference type="SAM" id="Coils"/>
    </source>
</evidence>
<keyword evidence="1" id="KW-0175">Coiled coil</keyword>
<feature type="region of interest" description="Disordered" evidence="2">
    <location>
        <begin position="859"/>
        <end position="894"/>
    </location>
</feature>
<feature type="region of interest" description="Disordered" evidence="2">
    <location>
        <begin position="603"/>
        <end position="644"/>
    </location>
</feature>
<dbReference type="RefSeq" id="WP_369224010.1">
    <property type="nucleotide sequence ID" value="NZ_CP163441.1"/>
</dbReference>
<proteinExistence type="predicted"/>
<feature type="compositionally biased region" description="Polar residues" evidence="2">
    <location>
        <begin position="872"/>
        <end position="887"/>
    </location>
</feature>
<feature type="compositionally biased region" description="Polar residues" evidence="2">
    <location>
        <begin position="606"/>
        <end position="622"/>
    </location>
</feature>
<gene>
    <name evidence="3" type="ORF">AB5J52_25180</name>
</gene>
<feature type="coiled-coil region" evidence="1">
    <location>
        <begin position="660"/>
        <end position="706"/>
    </location>
</feature>
<protein>
    <submittedName>
        <fullName evidence="3">Uncharacterized protein</fullName>
    </submittedName>
</protein>
<evidence type="ECO:0000256" key="2">
    <source>
        <dbReference type="SAM" id="MobiDB-lite"/>
    </source>
</evidence>
<evidence type="ECO:0000313" key="3">
    <source>
        <dbReference type="EMBL" id="XDQ45283.1"/>
    </source>
</evidence>
<dbReference type="EMBL" id="CP163441">
    <property type="protein sequence ID" value="XDQ45283.1"/>
    <property type="molecule type" value="Genomic_DNA"/>
</dbReference>
<accession>A0AB39QP69</accession>
<feature type="region of interest" description="Disordered" evidence="2">
    <location>
        <begin position="501"/>
        <end position="523"/>
    </location>
</feature>
<sequence length="1014" mass="113446">MPQIDTRLVQTAVIGGRDSDQPVILPEEPHNLDEFRRQFGTDRFWCGTLLGGCGEKLMTKRYETKVCHFSHYPDRHGNRAVCGRTANGVDSADHLFIKLHVARWLTDQGHAARAELRSLGHGPGDAVDFWLRAMDQHLRFELHPEDYRNWRKAADSLGAKEGHIEWVFGRDGAITRDMVARQGYALRVRCETEGNDRRVLIGTVTENRTVTWAPLEQCRMTSSGLVTPALKELRTKGIIREGGMRNDPLPGSLPLRGAEIVFAVDSESAPPAESPFATAGRHLVSGFVKPAGSRIIRAHLSLPKEIPVPTEQYVYRLSGAVRLLITDPVEGKSASWAVRADSLVQLNGLEAERTGLWRPSVALDERLDTAPRTAHPRTDTVLAQPERSRAATVLRQALERVAREGTTTTWHELARRIGLDLAHLPDPKRRDLLVAVDKPMSPDRPLLCVLILAGSGRPLPYLGTVLRLLGAAAPASETALHRWSETAIKKAHEAYRQTPAATLAASTTSEEKPVTQEQAPSHDELLSASRKLVAIRAKLREAAAVLPRASGRRATRLSQTIEQGEAHAQQYYAARRQRQTLRFWLKADDLILDQLDRLVGRPVASTEPTSQSIDKGTSAHQHSQPRDEGSKNAADVRQGAHDRQIEAARSVARVSELFAAATLTSDLAEVQRLRQEAENISDHELAAEERERLHRLRADMREWTDARESEQDHDAQGGVDEPAEAPQLSAFAEARIEFEWLVQEIRSAQEAGDLAVVETARRLAGPVYARRLSPPDREEYTPFMREVKAWCREQDPEKQVDPSLRKIRQLLAELGRTRETRPADELADVLDEIGKLRRRLAQQLPAAEDWEVKRWRRRLKAQKPTKREHSAPTATTAPQNTYPQQTDGAADPRHADRLPIETLDKLAAGAREILADAARSGGRLLTWGDLRLRMGGGLPHLHPDDQGELLVAVDRETPADEPLLSTLIASTDASLHWLYRHVRFSLGRERIPASELEAHWATEVLRLRQIWRHR</sequence>
<reference evidence="3" key="1">
    <citation type="submission" date="2024-07" db="EMBL/GenBank/DDBJ databases">
        <authorList>
            <person name="Yu S.T."/>
        </authorList>
    </citation>
    <scope>NUCLEOTIDE SEQUENCE</scope>
    <source>
        <strain evidence="3">R39</strain>
    </source>
</reference>
<name>A0AB39QP69_9ACTN</name>